<reference evidence="3" key="1">
    <citation type="submission" date="2016-10" db="EMBL/GenBank/DDBJ databases">
        <authorList>
            <person name="Varghese N."/>
            <person name="Submissions S."/>
        </authorList>
    </citation>
    <scope>NUCLEOTIDE SEQUENCE [LARGE SCALE GENOMIC DNA]</scope>
    <source>
        <strain evidence="3">DSM 18733</strain>
    </source>
</reference>
<keyword evidence="3" id="KW-1185">Reference proteome</keyword>
<keyword evidence="1" id="KW-0812">Transmembrane</keyword>
<feature type="transmembrane region" description="Helical" evidence="1">
    <location>
        <begin position="63"/>
        <end position="83"/>
    </location>
</feature>
<sequence>MFFDNKFIFVHKQITMANSTEQRPHVSTDNNANQTHYYVTLLIAIAFGLAGTFFRFIQDSFLFTSISNILLIIGSFIAFRTVFKIMK</sequence>
<accession>A0A1H7XA82</accession>
<keyword evidence="1" id="KW-1133">Transmembrane helix</keyword>
<dbReference type="Proteomes" id="UP000199421">
    <property type="component" value="Unassembled WGS sequence"/>
</dbReference>
<evidence type="ECO:0000313" key="3">
    <source>
        <dbReference type="Proteomes" id="UP000199421"/>
    </source>
</evidence>
<name>A0A1H7XA82_OLID1</name>
<gene>
    <name evidence="2" type="ORF">SAMN05661044_04809</name>
</gene>
<keyword evidence="1" id="KW-0472">Membrane</keyword>
<dbReference type="EMBL" id="FOAF01000010">
    <property type="protein sequence ID" value="SEM30716.1"/>
    <property type="molecule type" value="Genomic_DNA"/>
</dbReference>
<evidence type="ECO:0000256" key="1">
    <source>
        <dbReference type="SAM" id="Phobius"/>
    </source>
</evidence>
<evidence type="ECO:0000313" key="2">
    <source>
        <dbReference type="EMBL" id="SEM30716.1"/>
    </source>
</evidence>
<feature type="transmembrane region" description="Helical" evidence="1">
    <location>
        <begin position="37"/>
        <end position="57"/>
    </location>
</feature>
<protein>
    <submittedName>
        <fullName evidence="2">Uncharacterized protein</fullName>
    </submittedName>
</protein>
<organism evidence="2 3">
    <name type="scientific">Olivibacter domesticus</name>
    <name type="common">Pseudosphingobacterium domesticum</name>
    <dbReference type="NCBI Taxonomy" id="407022"/>
    <lineage>
        <taxon>Bacteria</taxon>
        <taxon>Pseudomonadati</taxon>
        <taxon>Bacteroidota</taxon>
        <taxon>Sphingobacteriia</taxon>
        <taxon>Sphingobacteriales</taxon>
        <taxon>Sphingobacteriaceae</taxon>
        <taxon>Olivibacter</taxon>
    </lineage>
</organism>
<dbReference type="STRING" id="407022.SAMN05661044_04809"/>
<dbReference type="AlphaFoldDB" id="A0A1H7XA82"/>
<proteinExistence type="predicted"/>